<feature type="region of interest" description="Disordered" evidence="2">
    <location>
        <begin position="1"/>
        <end position="27"/>
    </location>
</feature>
<comment type="caution">
    <text evidence="5">The sequence shown here is derived from an EMBL/GenBank/DDBJ whole genome shotgun (WGS) entry which is preliminary data.</text>
</comment>
<evidence type="ECO:0000256" key="2">
    <source>
        <dbReference type="SAM" id="MobiDB-lite"/>
    </source>
</evidence>
<accession>A0A9D2C076</accession>
<keyword evidence="3" id="KW-0812">Transmembrane</keyword>
<reference evidence="5" key="1">
    <citation type="journal article" date="2021" name="PeerJ">
        <title>Extensive microbial diversity within the chicken gut microbiome revealed by metagenomics and culture.</title>
        <authorList>
            <person name="Gilroy R."/>
            <person name="Ravi A."/>
            <person name="Getino M."/>
            <person name="Pursley I."/>
            <person name="Horton D.L."/>
            <person name="Alikhan N.F."/>
            <person name="Baker D."/>
            <person name="Gharbi K."/>
            <person name="Hall N."/>
            <person name="Watson M."/>
            <person name="Adriaenssens E.M."/>
            <person name="Foster-Nyarko E."/>
            <person name="Jarju S."/>
            <person name="Secka A."/>
            <person name="Antonio M."/>
            <person name="Oren A."/>
            <person name="Chaudhuri R.R."/>
            <person name="La Ragione R."/>
            <person name="Hildebrand F."/>
            <person name="Pallen M.J."/>
        </authorList>
    </citation>
    <scope>NUCLEOTIDE SEQUENCE</scope>
    <source>
        <strain evidence="5">1282</strain>
    </source>
</reference>
<dbReference type="InterPro" id="IPR050922">
    <property type="entry name" value="LytR/CpsA/Psr_CW_biosynth"/>
</dbReference>
<feature type="compositionally biased region" description="Low complexity" evidence="2">
    <location>
        <begin position="494"/>
        <end position="545"/>
    </location>
</feature>
<evidence type="ECO:0000313" key="5">
    <source>
        <dbReference type="EMBL" id="HIY25736.1"/>
    </source>
</evidence>
<gene>
    <name evidence="5" type="ORF">H9838_01005</name>
</gene>
<dbReference type="AlphaFoldDB" id="A0A9D2C076"/>
<name>A0A9D2C076_9FIRM</name>
<evidence type="ECO:0000259" key="4">
    <source>
        <dbReference type="Pfam" id="PF03816"/>
    </source>
</evidence>
<feature type="region of interest" description="Disordered" evidence="2">
    <location>
        <begin position="494"/>
        <end position="553"/>
    </location>
</feature>
<comment type="similarity">
    <text evidence="1">Belongs to the LytR/CpsA/Psr (LCP) family.</text>
</comment>
<dbReference type="Proteomes" id="UP000823915">
    <property type="component" value="Unassembled WGS sequence"/>
</dbReference>
<keyword evidence="3" id="KW-0472">Membrane</keyword>
<feature type="transmembrane region" description="Helical" evidence="3">
    <location>
        <begin position="35"/>
        <end position="59"/>
    </location>
</feature>
<reference evidence="5" key="2">
    <citation type="submission" date="2021-04" db="EMBL/GenBank/DDBJ databases">
        <authorList>
            <person name="Gilroy R."/>
        </authorList>
    </citation>
    <scope>NUCLEOTIDE SEQUENCE</scope>
    <source>
        <strain evidence="5">1282</strain>
    </source>
</reference>
<organism evidence="5 6">
    <name type="scientific">Candidatus Acutalibacter pullistercoris</name>
    <dbReference type="NCBI Taxonomy" id="2838418"/>
    <lineage>
        <taxon>Bacteria</taxon>
        <taxon>Bacillati</taxon>
        <taxon>Bacillota</taxon>
        <taxon>Clostridia</taxon>
        <taxon>Eubacteriales</taxon>
        <taxon>Acutalibacteraceae</taxon>
        <taxon>Acutalibacter</taxon>
    </lineage>
</organism>
<protein>
    <submittedName>
        <fullName evidence="5">LCP family protein</fullName>
    </submittedName>
</protein>
<dbReference type="PANTHER" id="PTHR33392">
    <property type="entry name" value="POLYISOPRENYL-TEICHOIC ACID--PEPTIDOGLYCAN TEICHOIC ACID TRANSFERASE TAGU"/>
    <property type="match status" value="1"/>
</dbReference>
<sequence length="553" mass="60557">MASRHSKQKQKFEDLSSYSSTKEYKKNRRGSRARLAAKIFAGVLSGLLILVGGGSMYVATHLIGDLTTTNITKDPTALGIDPSVEMDDSIKNIALFGLDSRSDGTEGDSSNSDVIMVLTVDNKHKKLKLTSILRDSYVSIEGETSSGEHVDYMDKINAAYSVGGYELAIRTLNRNFGLNIMDYVTIDFTDTAAIVDAFGGVEISLTAEEKWEINQNLWNLKVDVEREKERDLENDYYAAQLEGDYDTMEAIENGTYVNPRSYTEILDSDFLEDANGQVVDLAGAEYSDSVELLNGNQAVAYGRIRHIGNDYQRVERQQIVFKALVSRVTELSFGEYPSLIAQLMPYCETSLDLTDVVGMTPILASDFTIETISIPDVDYEFDLSDDGAYLNYDVERAGHRIDSFINEEDSAYWSEFGNSGATPAEGTAEQEARDNASSHAGNSYTGSSNYGDDSSDSSGYGDGYSDSYDSGYGDSYSDSYDSGYGDGYTDSYDSGYGDGYTDSYDSGYGDSYSDSYDSGYGDGYNDSYDSGTGDGYNDSYDSGYSDGTGYGTY</sequence>
<dbReference type="Gene3D" id="3.40.630.190">
    <property type="entry name" value="LCP protein"/>
    <property type="match status" value="1"/>
</dbReference>
<keyword evidence="3" id="KW-1133">Transmembrane helix</keyword>
<dbReference type="InterPro" id="IPR004474">
    <property type="entry name" value="LytR_CpsA_psr"/>
</dbReference>
<evidence type="ECO:0000313" key="6">
    <source>
        <dbReference type="Proteomes" id="UP000823915"/>
    </source>
</evidence>
<dbReference type="Pfam" id="PF03816">
    <property type="entry name" value="LytR_cpsA_psr"/>
    <property type="match status" value="1"/>
</dbReference>
<dbReference type="PANTHER" id="PTHR33392:SF6">
    <property type="entry name" value="POLYISOPRENYL-TEICHOIC ACID--PEPTIDOGLYCAN TEICHOIC ACID TRANSFERASE TAGU"/>
    <property type="match status" value="1"/>
</dbReference>
<dbReference type="NCBIfam" id="TIGR00350">
    <property type="entry name" value="lytR_cpsA_psr"/>
    <property type="match status" value="1"/>
</dbReference>
<feature type="compositionally biased region" description="Low complexity" evidence="2">
    <location>
        <begin position="443"/>
        <end position="466"/>
    </location>
</feature>
<evidence type="ECO:0000256" key="3">
    <source>
        <dbReference type="SAM" id="Phobius"/>
    </source>
</evidence>
<evidence type="ECO:0000256" key="1">
    <source>
        <dbReference type="ARBA" id="ARBA00006068"/>
    </source>
</evidence>
<feature type="domain" description="Cell envelope-related transcriptional attenuator" evidence="4">
    <location>
        <begin position="111"/>
        <end position="328"/>
    </location>
</feature>
<proteinExistence type="inferred from homology"/>
<dbReference type="EMBL" id="DXDU01000012">
    <property type="protein sequence ID" value="HIY25736.1"/>
    <property type="molecule type" value="Genomic_DNA"/>
</dbReference>
<feature type="region of interest" description="Disordered" evidence="2">
    <location>
        <begin position="415"/>
        <end position="466"/>
    </location>
</feature>